<protein>
    <submittedName>
        <fullName evidence="1">Uncharacterized protein</fullName>
    </submittedName>
</protein>
<reference evidence="1" key="3">
    <citation type="submission" date="2020-12" db="UniProtKB">
        <authorList>
            <consortium name="EnsemblPlants"/>
        </authorList>
    </citation>
    <scope>IDENTIFICATION</scope>
</reference>
<evidence type="ECO:0000313" key="2">
    <source>
        <dbReference type="Proteomes" id="UP000006727"/>
    </source>
</evidence>
<dbReference type="Gramene" id="Pp3c24_15800V3.7">
    <property type="protein sequence ID" value="Pp3c24_15800V3.7"/>
    <property type="gene ID" value="Pp3c24_15800"/>
</dbReference>
<dbReference type="AlphaFoldDB" id="A0A7I4FGY5"/>
<evidence type="ECO:0000313" key="1">
    <source>
        <dbReference type="EnsemblPlants" id="Pp3c24_15800V3.7"/>
    </source>
</evidence>
<dbReference type="EMBL" id="ABEU02000024">
    <property type="status" value="NOT_ANNOTATED_CDS"/>
    <property type="molecule type" value="Genomic_DNA"/>
</dbReference>
<reference evidence="1 2" key="2">
    <citation type="journal article" date="2018" name="Plant J.">
        <title>The Physcomitrella patens chromosome-scale assembly reveals moss genome structure and evolution.</title>
        <authorList>
            <person name="Lang D."/>
            <person name="Ullrich K.K."/>
            <person name="Murat F."/>
            <person name="Fuchs J."/>
            <person name="Jenkins J."/>
            <person name="Haas F.B."/>
            <person name="Piednoel M."/>
            <person name="Gundlach H."/>
            <person name="Van Bel M."/>
            <person name="Meyberg R."/>
            <person name="Vives C."/>
            <person name="Morata J."/>
            <person name="Symeonidi A."/>
            <person name="Hiss M."/>
            <person name="Muchero W."/>
            <person name="Kamisugi Y."/>
            <person name="Saleh O."/>
            <person name="Blanc G."/>
            <person name="Decker E.L."/>
            <person name="van Gessel N."/>
            <person name="Grimwood J."/>
            <person name="Hayes R.D."/>
            <person name="Graham S.W."/>
            <person name="Gunter L.E."/>
            <person name="McDaniel S.F."/>
            <person name="Hoernstein S.N.W."/>
            <person name="Larsson A."/>
            <person name="Li F.W."/>
            <person name="Perroud P.F."/>
            <person name="Phillips J."/>
            <person name="Ranjan P."/>
            <person name="Rokshar D.S."/>
            <person name="Rothfels C.J."/>
            <person name="Schneider L."/>
            <person name="Shu S."/>
            <person name="Stevenson D.W."/>
            <person name="Thummler F."/>
            <person name="Tillich M."/>
            <person name="Villarreal Aguilar J.C."/>
            <person name="Widiez T."/>
            <person name="Wong G.K."/>
            <person name="Wymore A."/>
            <person name="Zhang Y."/>
            <person name="Zimmer A.D."/>
            <person name="Quatrano R.S."/>
            <person name="Mayer K.F.X."/>
            <person name="Goodstein D."/>
            <person name="Casacuberta J.M."/>
            <person name="Vandepoele K."/>
            <person name="Reski R."/>
            <person name="Cuming A.C."/>
            <person name="Tuskan G.A."/>
            <person name="Maumus F."/>
            <person name="Salse J."/>
            <person name="Schmutz J."/>
            <person name="Rensing S.A."/>
        </authorList>
    </citation>
    <scope>NUCLEOTIDE SEQUENCE [LARGE SCALE GENOMIC DNA]</scope>
    <source>
        <strain evidence="1 2">cv. Gransden 2004</strain>
    </source>
</reference>
<keyword evidence="2" id="KW-1185">Reference proteome</keyword>
<accession>A0A7I4FGY5</accession>
<dbReference type="Proteomes" id="UP000006727">
    <property type="component" value="Chromosome 24"/>
</dbReference>
<reference evidence="1 2" key="1">
    <citation type="journal article" date="2008" name="Science">
        <title>The Physcomitrella genome reveals evolutionary insights into the conquest of land by plants.</title>
        <authorList>
            <person name="Rensing S."/>
            <person name="Lang D."/>
            <person name="Zimmer A."/>
            <person name="Terry A."/>
            <person name="Salamov A."/>
            <person name="Shapiro H."/>
            <person name="Nishiyama T."/>
            <person name="Perroud P.-F."/>
            <person name="Lindquist E."/>
            <person name="Kamisugi Y."/>
            <person name="Tanahashi T."/>
            <person name="Sakakibara K."/>
            <person name="Fujita T."/>
            <person name="Oishi K."/>
            <person name="Shin-I T."/>
            <person name="Kuroki Y."/>
            <person name="Toyoda A."/>
            <person name="Suzuki Y."/>
            <person name="Hashimoto A."/>
            <person name="Yamaguchi K."/>
            <person name="Sugano A."/>
            <person name="Kohara Y."/>
            <person name="Fujiyama A."/>
            <person name="Anterola A."/>
            <person name="Aoki S."/>
            <person name="Ashton N."/>
            <person name="Barbazuk W.B."/>
            <person name="Barker E."/>
            <person name="Bennetzen J."/>
            <person name="Bezanilla M."/>
            <person name="Blankenship R."/>
            <person name="Cho S.H."/>
            <person name="Dutcher S."/>
            <person name="Estelle M."/>
            <person name="Fawcett J.A."/>
            <person name="Gundlach H."/>
            <person name="Hanada K."/>
            <person name="Heyl A."/>
            <person name="Hicks K.A."/>
            <person name="Hugh J."/>
            <person name="Lohr M."/>
            <person name="Mayer K."/>
            <person name="Melkozernov A."/>
            <person name="Murata T."/>
            <person name="Nelson D."/>
            <person name="Pils B."/>
            <person name="Prigge M."/>
            <person name="Reiss B."/>
            <person name="Renner T."/>
            <person name="Rombauts S."/>
            <person name="Rushton P."/>
            <person name="Sanderfoot A."/>
            <person name="Schween G."/>
            <person name="Shiu S.-H."/>
            <person name="Stueber K."/>
            <person name="Theodoulou F.L."/>
            <person name="Tu H."/>
            <person name="Van de Peer Y."/>
            <person name="Verrier P.J."/>
            <person name="Waters E."/>
            <person name="Wood A."/>
            <person name="Yang L."/>
            <person name="Cove D."/>
            <person name="Cuming A."/>
            <person name="Hasebe M."/>
            <person name="Lucas S."/>
            <person name="Mishler D.B."/>
            <person name="Reski R."/>
            <person name="Grigoriev I."/>
            <person name="Quatrano R.S."/>
            <person name="Boore J.L."/>
        </authorList>
    </citation>
    <scope>NUCLEOTIDE SEQUENCE [LARGE SCALE GENOMIC DNA]</scope>
    <source>
        <strain evidence="1 2">cv. Gransden 2004</strain>
    </source>
</reference>
<sequence length="87" mass="9592">MPTGYATTRSDCPRPCSSSRRWHQIPTVLNCLRLALASFQRSSLVHSHNTELELSNCGFRSEFVVGARGGDHGVVWMRARKDGSASS</sequence>
<organism evidence="1 2">
    <name type="scientific">Physcomitrium patens</name>
    <name type="common">Spreading-leaved earth moss</name>
    <name type="synonym">Physcomitrella patens</name>
    <dbReference type="NCBI Taxonomy" id="3218"/>
    <lineage>
        <taxon>Eukaryota</taxon>
        <taxon>Viridiplantae</taxon>
        <taxon>Streptophyta</taxon>
        <taxon>Embryophyta</taxon>
        <taxon>Bryophyta</taxon>
        <taxon>Bryophytina</taxon>
        <taxon>Bryopsida</taxon>
        <taxon>Funariidae</taxon>
        <taxon>Funariales</taxon>
        <taxon>Funariaceae</taxon>
        <taxon>Physcomitrium</taxon>
    </lineage>
</organism>
<proteinExistence type="predicted"/>
<name>A0A7I4FGY5_PHYPA</name>
<dbReference type="EnsemblPlants" id="Pp3c24_15800V3.7">
    <property type="protein sequence ID" value="Pp3c24_15800V3.7"/>
    <property type="gene ID" value="Pp3c24_15800"/>
</dbReference>